<evidence type="ECO:0000256" key="2">
    <source>
        <dbReference type="ARBA" id="ARBA00023125"/>
    </source>
</evidence>
<organism evidence="5 6">
    <name type="scientific">Pantoea cypripedii</name>
    <name type="common">Pectobacterium cypripedii</name>
    <name type="synonym">Erwinia cypripedii</name>
    <dbReference type="NCBI Taxonomy" id="55209"/>
    <lineage>
        <taxon>Bacteria</taxon>
        <taxon>Pseudomonadati</taxon>
        <taxon>Pseudomonadota</taxon>
        <taxon>Gammaproteobacteria</taxon>
        <taxon>Enterobacterales</taxon>
        <taxon>Erwiniaceae</taxon>
        <taxon>Pantoea</taxon>
    </lineage>
</organism>
<dbReference type="InterPro" id="IPR002577">
    <property type="entry name" value="HTH_HxlR"/>
</dbReference>
<dbReference type="Gene3D" id="1.10.10.10">
    <property type="entry name" value="Winged helix-like DNA-binding domain superfamily/Winged helix DNA-binding domain"/>
    <property type="match status" value="1"/>
</dbReference>
<dbReference type="GO" id="GO:0003677">
    <property type="term" value="F:DNA binding"/>
    <property type="evidence" value="ECO:0007669"/>
    <property type="project" value="UniProtKB-KW"/>
</dbReference>
<dbReference type="Proteomes" id="UP000502005">
    <property type="component" value="Plasmid pNE1B"/>
</dbReference>
<evidence type="ECO:0000259" key="4">
    <source>
        <dbReference type="PROSITE" id="PS51118"/>
    </source>
</evidence>
<dbReference type="EMBL" id="CP024770">
    <property type="protein sequence ID" value="QGY32311.1"/>
    <property type="molecule type" value="Genomic_DNA"/>
</dbReference>
<dbReference type="AlphaFoldDB" id="A0A6B9G3U8"/>
<protein>
    <submittedName>
        <fullName evidence="5">Transcriptional regulator</fullName>
    </submittedName>
</protein>
<keyword evidence="5" id="KW-0614">Plasmid</keyword>
<dbReference type="PROSITE" id="PS51118">
    <property type="entry name" value="HTH_HXLR"/>
    <property type="match status" value="1"/>
</dbReference>
<evidence type="ECO:0000313" key="6">
    <source>
        <dbReference type="Proteomes" id="UP000502005"/>
    </source>
</evidence>
<keyword evidence="1" id="KW-0805">Transcription regulation</keyword>
<feature type="domain" description="HTH hxlR-type" evidence="4">
    <location>
        <begin position="20"/>
        <end position="119"/>
    </location>
</feature>
<proteinExistence type="predicted"/>
<dbReference type="PANTHER" id="PTHR33204">
    <property type="entry name" value="TRANSCRIPTIONAL REGULATOR, MARR FAMILY"/>
    <property type="match status" value="1"/>
</dbReference>
<dbReference type="Pfam" id="PF01638">
    <property type="entry name" value="HxlR"/>
    <property type="match status" value="1"/>
</dbReference>
<sequence>MKKPDPAITHSFSITNDENSPQKLLFERLENKWFLMILADLFHEDFRFNSLLKAHHGLSQKMLSQTLKNLEEDGLIDRKVNSNKIPVEVLYSITTFGRSLIEITIPLFEWSNQNVIKLHSARKKYAKKYQE</sequence>
<dbReference type="RefSeq" id="WP_208718203.1">
    <property type="nucleotide sequence ID" value="NZ_CP024770.1"/>
</dbReference>
<accession>A0A6B9G3U8</accession>
<geneLocation type="plasmid" evidence="6">
    <name>pne1b</name>
</geneLocation>
<evidence type="ECO:0000256" key="1">
    <source>
        <dbReference type="ARBA" id="ARBA00023015"/>
    </source>
</evidence>
<dbReference type="SUPFAM" id="SSF46785">
    <property type="entry name" value="Winged helix' DNA-binding domain"/>
    <property type="match status" value="1"/>
</dbReference>
<dbReference type="InterPro" id="IPR036388">
    <property type="entry name" value="WH-like_DNA-bd_sf"/>
</dbReference>
<name>A0A6B9G3U8_PANCY</name>
<dbReference type="InterPro" id="IPR036390">
    <property type="entry name" value="WH_DNA-bd_sf"/>
</dbReference>
<dbReference type="PANTHER" id="PTHR33204:SF37">
    <property type="entry name" value="HTH-TYPE TRANSCRIPTIONAL REGULATOR YODB"/>
    <property type="match status" value="1"/>
</dbReference>
<keyword evidence="2" id="KW-0238">DNA-binding</keyword>
<keyword evidence="3" id="KW-0804">Transcription</keyword>
<evidence type="ECO:0000256" key="3">
    <source>
        <dbReference type="ARBA" id="ARBA00023163"/>
    </source>
</evidence>
<evidence type="ECO:0000313" key="5">
    <source>
        <dbReference type="EMBL" id="QGY32311.1"/>
    </source>
</evidence>
<gene>
    <name evidence="5" type="ORF">CUN67_25320</name>
</gene>
<reference evidence="5 6" key="1">
    <citation type="submission" date="2017-11" db="EMBL/GenBank/DDBJ databases">
        <title>Genome sequence of Pantoea cypripedii NE1.</title>
        <authorList>
            <person name="Nascimento F.X."/>
        </authorList>
    </citation>
    <scope>NUCLEOTIDE SEQUENCE [LARGE SCALE GENOMIC DNA]</scope>
    <source>
        <strain evidence="5 6">NE1</strain>
        <plasmid evidence="6">pne1b</plasmid>
    </source>
</reference>